<dbReference type="Proteomes" id="UP000285517">
    <property type="component" value="Chromosome"/>
</dbReference>
<dbReference type="KEGG" id="aev:EI546_14745"/>
<dbReference type="OrthoDB" id="5323006at2"/>
<dbReference type="EMBL" id="CP034951">
    <property type="protein sequence ID" value="QAA82899.1"/>
    <property type="molecule type" value="Genomic_DNA"/>
</dbReference>
<accession>A0A410G6H9</accession>
<dbReference type="AlphaFoldDB" id="A0A410G6H9"/>
<name>A0A410G6H9_9FLAO</name>
<organism evidence="1 2">
    <name type="scientific">Aequorivita ciconiae</name>
    <dbReference type="NCBI Taxonomy" id="2494375"/>
    <lineage>
        <taxon>Bacteria</taxon>
        <taxon>Pseudomonadati</taxon>
        <taxon>Bacteroidota</taxon>
        <taxon>Flavobacteriia</taxon>
        <taxon>Flavobacteriales</taxon>
        <taxon>Flavobacteriaceae</taxon>
        <taxon>Aequorivita</taxon>
    </lineage>
</organism>
<protein>
    <submittedName>
        <fullName evidence="1">Uncharacterized protein</fullName>
    </submittedName>
</protein>
<reference evidence="1 2" key="1">
    <citation type="submission" date="2019-01" db="EMBL/GenBank/DDBJ databases">
        <title>Complete genome sequencing of Aequorivita sp. H23M31.</title>
        <authorList>
            <person name="Bae J.-W."/>
        </authorList>
    </citation>
    <scope>NUCLEOTIDE SEQUENCE [LARGE SCALE GENOMIC DNA]</scope>
    <source>
        <strain evidence="1 2">H23M31</strain>
    </source>
</reference>
<dbReference type="RefSeq" id="WP_128251263.1">
    <property type="nucleotide sequence ID" value="NZ_CP034951.1"/>
</dbReference>
<sequence>MKELVLKFEFKGDRNYVHGSDVFVKIVDEMCARGFDNWNYMELNIKQICHNNLICFLSERKNNHENEVINFTIKKGKDRIFGTILEDPEDKIESRYSFTDEDIFENCTINYEEGSITYDNPENTFLTIEIILASAKFFLENAMDNSVKWYFRRIKLLRPIEEIETHPITLKKVSEKNGFIGFDLFIGDKQFGDGYAAAAIIPAL</sequence>
<gene>
    <name evidence="1" type="ORF">EI546_14745</name>
</gene>
<proteinExistence type="predicted"/>
<keyword evidence="2" id="KW-1185">Reference proteome</keyword>
<evidence type="ECO:0000313" key="2">
    <source>
        <dbReference type="Proteomes" id="UP000285517"/>
    </source>
</evidence>
<evidence type="ECO:0000313" key="1">
    <source>
        <dbReference type="EMBL" id="QAA82899.1"/>
    </source>
</evidence>